<dbReference type="InterPro" id="IPR000914">
    <property type="entry name" value="SBP_5_dom"/>
</dbReference>
<protein>
    <recommendedName>
        <fullName evidence="4">Solute-binding protein family 5 domain-containing protein</fullName>
    </recommendedName>
</protein>
<dbReference type="AlphaFoldDB" id="X1C543"/>
<dbReference type="Gene3D" id="3.40.190.10">
    <property type="entry name" value="Periplasmic binding protein-like II"/>
    <property type="match status" value="1"/>
</dbReference>
<dbReference type="SUPFAM" id="SSF53850">
    <property type="entry name" value="Periplasmic binding protein-like II"/>
    <property type="match status" value="1"/>
</dbReference>
<sequence length="285" mass="31664">MEDVTQIEELYVWPDGTPIVDQVNVNSPTEVEFVLNDAYAPFQALLCFSGSYIQSPTSTPQDAYLITASSDLVGTGPWVYDSYEAGVEVLMHAYPGYYGGWGHTDIDKLVFSGITDSNARNLALLSEDIQFLDDPHPSFHDQFAADAGTTLIGDDPLEESQSLVTQYMDMNCNKINQTFRQAISYGIDYAYITDEIMEGTADRLESPIPEGILMGDWSSDEAVYDLTIARTMMQDIGYGYNGTDTTLGWLDQGAVEFTAFDLDYNDVWEYAATHGREALSVSFTY</sequence>
<evidence type="ECO:0000256" key="1">
    <source>
        <dbReference type="ARBA" id="ARBA00005695"/>
    </source>
</evidence>
<reference evidence="5" key="1">
    <citation type="journal article" date="2014" name="Front. Microbiol.">
        <title>High frequency of phylogenetically diverse reductive dehalogenase-homologous genes in deep subseafloor sedimentary metagenomes.</title>
        <authorList>
            <person name="Kawai M."/>
            <person name="Futagami T."/>
            <person name="Toyoda A."/>
            <person name="Takaki Y."/>
            <person name="Nishi S."/>
            <person name="Hori S."/>
            <person name="Arai W."/>
            <person name="Tsubouchi T."/>
            <person name="Morono Y."/>
            <person name="Uchiyama I."/>
            <person name="Ito T."/>
            <person name="Fujiyama A."/>
            <person name="Inagaki F."/>
            <person name="Takami H."/>
        </authorList>
    </citation>
    <scope>NUCLEOTIDE SEQUENCE</scope>
    <source>
        <strain evidence="5">Expedition CK06-06</strain>
    </source>
</reference>
<comment type="similarity">
    <text evidence="1">Belongs to the bacterial solute-binding protein 5 family.</text>
</comment>
<comment type="caution">
    <text evidence="5">The sequence shown here is derived from an EMBL/GenBank/DDBJ whole genome shotgun (WGS) entry which is preliminary data.</text>
</comment>
<keyword evidence="3" id="KW-0732">Signal</keyword>
<dbReference type="EMBL" id="BART01023326">
    <property type="protein sequence ID" value="GAG91508.1"/>
    <property type="molecule type" value="Genomic_DNA"/>
</dbReference>
<dbReference type="GO" id="GO:1904680">
    <property type="term" value="F:peptide transmembrane transporter activity"/>
    <property type="evidence" value="ECO:0007669"/>
    <property type="project" value="TreeGrafter"/>
</dbReference>
<dbReference type="PANTHER" id="PTHR30290">
    <property type="entry name" value="PERIPLASMIC BINDING COMPONENT OF ABC TRANSPORTER"/>
    <property type="match status" value="1"/>
</dbReference>
<dbReference type="InterPro" id="IPR039424">
    <property type="entry name" value="SBP_5"/>
</dbReference>
<accession>X1C543</accession>
<dbReference type="Gene3D" id="3.90.76.10">
    <property type="entry name" value="Dipeptide-binding Protein, Domain 1"/>
    <property type="match status" value="1"/>
</dbReference>
<name>X1C543_9ZZZZ</name>
<dbReference type="GO" id="GO:0015833">
    <property type="term" value="P:peptide transport"/>
    <property type="evidence" value="ECO:0007669"/>
    <property type="project" value="TreeGrafter"/>
</dbReference>
<evidence type="ECO:0000256" key="2">
    <source>
        <dbReference type="ARBA" id="ARBA00022448"/>
    </source>
</evidence>
<gene>
    <name evidence="5" type="ORF">S01H4_42475</name>
</gene>
<dbReference type="Gene3D" id="3.10.105.10">
    <property type="entry name" value="Dipeptide-binding Protein, Domain 3"/>
    <property type="match status" value="1"/>
</dbReference>
<evidence type="ECO:0000313" key="5">
    <source>
        <dbReference type="EMBL" id="GAG91508.1"/>
    </source>
</evidence>
<evidence type="ECO:0000256" key="3">
    <source>
        <dbReference type="ARBA" id="ARBA00022729"/>
    </source>
</evidence>
<keyword evidence="2" id="KW-0813">Transport</keyword>
<dbReference type="Pfam" id="PF00496">
    <property type="entry name" value="SBP_bac_5"/>
    <property type="match status" value="1"/>
</dbReference>
<dbReference type="PANTHER" id="PTHR30290:SF9">
    <property type="entry name" value="OLIGOPEPTIDE-BINDING PROTEIN APPA"/>
    <property type="match status" value="1"/>
</dbReference>
<organism evidence="5">
    <name type="scientific">marine sediment metagenome</name>
    <dbReference type="NCBI Taxonomy" id="412755"/>
    <lineage>
        <taxon>unclassified sequences</taxon>
        <taxon>metagenomes</taxon>
        <taxon>ecological metagenomes</taxon>
    </lineage>
</organism>
<feature type="non-terminal residue" evidence="5">
    <location>
        <position position="285"/>
    </location>
</feature>
<feature type="domain" description="Solute-binding protein family 5" evidence="4">
    <location>
        <begin position="18"/>
        <end position="258"/>
    </location>
</feature>
<evidence type="ECO:0000259" key="4">
    <source>
        <dbReference type="Pfam" id="PF00496"/>
    </source>
</evidence>
<proteinExistence type="inferred from homology"/>